<dbReference type="EMBL" id="JH711584">
    <property type="protein sequence ID" value="EIW77249.1"/>
    <property type="molecule type" value="Genomic_DNA"/>
</dbReference>
<dbReference type="GeneID" id="19202181"/>
<feature type="region of interest" description="Disordered" evidence="1">
    <location>
        <begin position="51"/>
        <end position="92"/>
    </location>
</feature>
<organism evidence="3 4">
    <name type="scientific">Coniophora puteana (strain RWD-64-598)</name>
    <name type="common">Brown rot fungus</name>
    <dbReference type="NCBI Taxonomy" id="741705"/>
    <lineage>
        <taxon>Eukaryota</taxon>
        <taxon>Fungi</taxon>
        <taxon>Dikarya</taxon>
        <taxon>Basidiomycota</taxon>
        <taxon>Agaricomycotina</taxon>
        <taxon>Agaricomycetes</taxon>
        <taxon>Agaricomycetidae</taxon>
        <taxon>Boletales</taxon>
        <taxon>Coniophorineae</taxon>
        <taxon>Coniophoraceae</taxon>
        <taxon>Coniophora</taxon>
    </lineage>
</organism>
<protein>
    <submittedName>
        <fullName evidence="3">Uncharacterized protein</fullName>
    </submittedName>
</protein>
<comment type="caution">
    <text evidence="3">The sequence shown here is derived from an EMBL/GenBank/DDBJ whole genome shotgun (WGS) entry which is preliminary data.</text>
</comment>
<dbReference type="KEGG" id="cput:CONPUDRAFT_146280"/>
<name>A0A5M3MDC6_CONPW</name>
<dbReference type="Proteomes" id="UP000053558">
    <property type="component" value="Unassembled WGS sequence"/>
</dbReference>
<gene>
    <name evidence="3" type="ORF">CONPUDRAFT_146280</name>
</gene>
<dbReference type="AlphaFoldDB" id="A0A5M3MDC6"/>
<keyword evidence="4" id="KW-1185">Reference proteome</keyword>
<dbReference type="RefSeq" id="XP_007772659.1">
    <property type="nucleotide sequence ID" value="XM_007774469.1"/>
</dbReference>
<evidence type="ECO:0000313" key="3">
    <source>
        <dbReference type="EMBL" id="EIW77249.1"/>
    </source>
</evidence>
<feature type="region of interest" description="Disordered" evidence="1">
    <location>
        <begin position="115"/>
        <end position="145"/>
    </location>
</feature>
<sequence>MFTTTLKSTKHTCILAVCIFLTVAHLFASAAFSILHRLLFSSNTSSTYLAKSRKSTHRDFEATRPKQTKPTPTPSAEDANHSTPKLKSQSDISREIQEVKARALSQRNLLQRLMTGDSVSPGAHSCIDSGDNSDEELALSSTASARPRNKFNHDLQDIKARALAQQSLLRGLMAGDDSAMERLRDLRPRADTRAYTHRISTAFPRLRLVFSDGKETEDQRLIYAVGSRPLGASAPATEGQNR</sequence>
<evidence type="ECO:0000256" key="1">
    <source>
        <dbReference type="SAM" id="MobiDB-lite"/>
    </source>
</evidence>
<feature type="transmembrane region" description="Helical" evidence="2">
    <location>
        <begin position="12"/>
        <end position="35"/>
    </location>
</feature>
<accession>A0A5M3MDC6</accession>
<keyword evidence="2" id="KW-0812">Transmembrane</keyword>
<evidence type="ECO:0000313" key="4">
    <source>
        <dbReference type="Proteomes" id="UP000053558"/>
    </source>
</evidence>
<reference evidence="4" key="1">
    <citation type="journal article" date="2012" name="Science">
        <title>The Paleozoic origin of enzymatic lignin decomposition reconstructed from 31 fungal genomes.</title>
        <authorList>
            <person name="Floudas D."/>
            <person name="Binder M."/>
            <person name="Riley R."/>
            <person name="Barry K."/>
            <person name="Blanchette R.A."/>
            <person name="Henrissat B."/>
            <person name="Martinez A.T."/>
            <person name="Otillar R."/>
            <person name="Spatafora J.W."/>
            <person name="Yadav J.S."/>
            <person name="Aerts A."/>
            <person name="Benoit I."/>
            <person name="Boyd A."/>
            <person name="Carlson A."/>
            <person name="Copeland A."/>
            <person name="Coutinho P.M."/>
            <person name="de Vries R.P."/>
            <person name="Ferreira P."/>
            <person name="Findley K."/>
            <person name="Foster B."/>
            <person name="Gaskell J."/>
            <person name="Glotzer D."/>
            <person name="Gorecki P."/>
            <person name="Heitman J."/>
            <person name="Hesse C."/>
            <person name="Hori C."/>
            <person name="Igarashi K."/>
            <person name="Jurgens J.A."/>
            <person name="Kallen N."/>
            <person name="Kersten P."/>
            <person name="Kohler A."/>
            <person name="Kuees U."/>
            <person name="Kumar T.K.A."/>
            <person name="Kuo A."/>
            <person name="LaButti K."/>
            <person name="Larrondo L.F."/>
            <person name="Lindquist E."/>
            <person name="Ling A."/>
            <person name="Lombard V."/>
            <person name="Lucas S."/>
            <person name="Lundell T."/>
            <person name="Martin R."/>
            <person name="McLaughlin D.J."/>
            <person name="Morgenstern I."/>
            <person name="Morin E."/>
            <person name="Murat C."/>
            <person name="Nagy L.G."/>
            <person name="Nolan M."/>
            <person name="Ohm R.A."/>
            <person name="Patyshakuliyeva A."/>
            <person name="Rokas A."/>
            <person name="Ruiz-Duenas F.J."/>
            <person name="Sabat G."/>
            <person name="Salamov A."/>
            <person name="Samejima M."/>
            <person name="Schmutz J."/>
            <person name="Slot J.C."/>
            <person name="St John F."/>
            <person name="Stenlid J."/>
            <person name="Sun H."/>
            <person name="Sun S."/>
            <person name="Syed K."/>
            <person name="Tsang A."/>
            <person name="Wiebenga A."/>
            <person name="Young D."/>
            <person name="Pisabarro A."/>
            <person name="Eastwood D.C."/>
            <person name="Martin F."/>
            <person name="Cullen D."/>
            <person name="Grigoriev I.V."/>
            <person name="Hibbett D.S."/>
        </authorList>
    </citation>
    <scope>NUCLEOTIDE SEQUENCE [LARGE SCALE GENOMIC DNA]</scope>
    <source>
        <strain evidence="4">RWD-64-598 SS2</strain>
    </source>
</reference>
<feature type="compositionally biased region" description="Polar residues" evidence="1">
    <location>
        <begin position="81"/>
        <end position="91"/>
    </location>
</feature>
<keyword evidence="2" id="KW-0472">Membrane</keyword>
<proteinExistence type="predicted"/>
<evidence type="ECO:0000256" key="2">
    <source>
        <dbReference type="SAM" id="Phobius"/>
    </source>
</evidence>
<keyword evidence="2" id="KW-1133">Transmembrane helix</keyword>